<evidence type="ECO:0000313" key="2">
    <source>
        <dbReference type="Proteomes" id="UP000095085"/>
    </source>
</evidence>
<dbReference type="EMBL" id="KV454543">
    <property type="protein sequence ID" value="ODV65927.1"/>
    <property type="molecule type" value="Genomic_DNA"/>
</dbReference>
<accession>A0A1E4RF85</accession>
<evidence type="ECO:0000313" key="1">
    <source>
        <dbReference type="EMBL" id="ODV65927.1"/>
    </source>
</evidence>
<keyword evidence="2" id="KW-1185">Reference proteome</keyword>
<name>A0A1E4RF85_9ASCO</name>
<reference evidence="2" key="1">
    <citation type="submission" date="2016-05" db="EMBL/GenBank/DDBJ databases">
        <title>Comparative genomics of biotechnologically important yeasts.</title>
        <authorList>
            <consortium name="DOE Joint Genome Institute"/>
            <person name="Riley R."/>
            <person name="Haridas S."/>
            <person name="Wolfe K.H."/>
            <person name="Lopes M.R."/>
            <person name="Hittinger C.T."/>
            <person name="Goker M."/>
            <person name="Salamov A."/>
            <person name="Wisecaver J."/>
            <person name="Long T.M."/>
            <person name="Aerts A.L."/>
            <person name="Barry K."/>
            <person name="Choi C."/>
            <person name="Clum A."/>
            <person name="Coughlan A.Y."/>
            <person name="Deshpande S."/>
            <person name="Douglass A.P."/>
            <person name="Hanson S.J."/>
            <person name="Klenk H.-P."/>
            <person name="Labutti K."/>
            <person name="Lapidus A."/>
            <person name="Lindquist E."/>
            <person name="Lipzen A."/>
            <person name="Meier-Kolthoff J.P."/>
            <person name="Ohm R.A."/>
            <person name="Otillar R.P."/>
            <person name="Pangilinan J."/>
            <person name="Peng Y."/>
            <person name="Rokas A."/>
            <person name="Rosa C.A."/>
            <person name="Scheuner C."/>
            <person name="Sibirny A.A."/>
            <person name="Slot J.C."/>
            <person name="Stielow J.B."/>
            <person name="Sun H."/>
            <person name="Kurtzman C.P."/>
            <person name="Blackwell M."/>
            <person name="Grigoriev I.V."/>
            <person name="Jeffries T.W."/>
        </authorList>
    </citation>
    <scope>NUCLEOTIDE SEQUENCE [LARGE SCALE GENOMIC DNA]</scope>
    <source>
        <strain evidence="2">NRRL Y-1933</strain>
    </source>
</reference>
<proteinExistence type="predicted"/>
<dbReference type="GeneID" id="30994775"/>
<organism evidence="1 2">
    <name type="scientific">Hyphopichia burtonii NRRL Y-1933</name>
    <dbReference type="NCBI Taxonomy" id="984485"/>
    <lineage>
        <taxon>Eukaryota</taxon>
        <taxon>Fungi</taxon>
        <taxon>Dikarya</taxon>
        <taxon>Ascomycota</taxon>
        <taxon>Saccharomycotina</taxon>
        <taxon>Pichiomycetes</taxon>
        <taxon>Debaryomycetaceae</taxon>
        <taxon>Hyphopichia</taxon>
    </lineage>
</organism>
<sequence>MIRFFSRRLSLKSVDLNDSILGIASNVSSVPHFPSVPLKNLSSNHALNLSSLYLNVIFITYLLRSDSFSSYNQLLDSSNDLSNKLNYQFNQFKRENNIKSSFHQYVGDFLLHDESNCHSFFQKRAAALIKQSGSNIHSFEQLSDELNINIPLVQFELAPKNLYHSSLCLPPTKSDLNPAFFCQFSKIQKLKGSNRIILKLKAFNKYASLVSCFFLKLNIIKYMDPSMNESKVLATIAPKSVIESGLRFDSPLLMTAPQPCFVNYMALLFQNEPDIVSNWFKNLITSGKWKLNNNKCIFVKLNPKLPSLTIHRDQKTDLLNSNELESVAKEFISLTLTEYFVKSFPEKYSLLSKNLIYNRSLVEKHITALNWKYPEASTHLSPLGLFALYILQNPVKAKKILGGFFQSPIPPDFSKTTSFLKALIKRESISPLKTHKMVQHSGDIIQLPRVEQNKFNNIIMTNCHVHYNMSPDLEAALTSFAKLGAQTFRFYTKYWLFKKLNPWDSTYFGPLMNLLLSDDFRKTIMDTNGIFDNYFDDEVYQNLLVQHRNDIAMINTQFSQYINVLLFSKGFSKVKDWIQSSITSILEEFSGLSSEEKSVFFHNFKKSTVSTSLTRIFVDRVVNDFESSSSIDAPNKSEIDTSKYSIAQLNSLGASFIYYLKISYLIGKDDLFHTSFNTFEETSLILSKIFEKYLLHDYHFGQLVLHDGIEKTAKEIHQLLNTVMKTDFKEETVLSSWESFPIKLKILNTTDSQSEIILPKIPISDTNSNILLYSLFNSSLPKYPPYDKLITPITFARLAKWKTFGRHYYRTKIKEYTLRSANLSEKVTDSLQEILLSGRFMLMLAIKSNILLPFDDGTYSRILTNQIQNQHHVMSFGSDAFNQYICGLYFTNSKLLDSWIENLVHHYVQELLRKRTPTEQLALLSDLTFLMNNYIMDSTRKIKSSRATASSF</sequence>
<dbReference type="RefSeq" id="XP_020074994.1">
    <property type="nucleotide sequence ID" value="XM_020220225.1"/>
</dbReference>
<gene>
    <name evidence="1" type="ORF">HYPBUDRAFT_149711</name>
</gene>
<protein>
    <submittedName>
        <fullName evidence="1">Uncharacterized protein</fullName>
    </submittedName>
</protein>
<dbReference type="Proteomes" id="UP000095085">
    <property type="component" value="Unassembled WGS sequence"/>
</dbReference>
<dbReference type="AlphaFoldDB" id="A0A1E4RF85"/>